<dbReference type="InterPro" id="IPR036388">
    <property type="entry name" value="WH-like_DNA-bd_sf"/>
</dbReference>
<keyword evidence="8" id="KW-0032">Aminotransferase</keyword>
<dbReference type="Proteomes" id="UP000675409">
    <property type="component" value="Unassembled WGS sequence"/>
</dbReference>
<keyword evidence="3" id="KW-0805">Transcription regulation</keyword>
<keyword evidence="8" id="KW-0808">Transferase</keyword>
<dbReference type="CDD" id="cd07377">
    <property type="entry name" value="WHTH_GntR"/>
    <property type="match status" value="1"/>
</dbReference>
<sequence length="469" mass="50136">MDLAVDLRDRTGRTDAIYRALRAALTAGRVPAGERLPSTRDLARDLGVSRASVATAYERLVAEGFLETRTGSGTFATEAARDAPPRRRGPGALRPREGWRWTPHATSGDQPAAAHDFRVGIPDAGLFPFDTWRRLLAAESRAGGPGSGTYAGPAGLPRFREAVARYVTGSRGVRAEPDDVIATTGTQQAIDLVARVLLEPGDVVAVEDPGYPEARDLFALHGAHVVPVPVDGEGLVVSELPARARLVYTTPSHQFPVGMPLSLPRRRALLAHAARAGTAIIEDDYDSEFRRVRRPMESLQALDRDGRVIYVGTFSKSLLPGLRAGYLVAPSSIRDALLAARQLTDGHGAVHVQAALARFIDDGLLARHVRKASAHYTERHEILMDALTELPLDVVPSAAGLHVAAYLRTEALVGSANLVARARRRSVALESLGAFAVGPHRDGIALGFGGAVTSSIRPGVRELGKLLRS</sequence>
<dbReference type="PANTHER" id="PTHR46577:SF1">
    <property type="entry name" value="HTH-TYPE TRANSCRIPTIONAL REGULATORY PROTEIN GABR"/>
    <property type="match status" value="1"/>
</dbReference>
<evidence type="ECO:0000313" key="8">
    <source>
        <dbReference type="EMBL" id="MBL0885151.1"/>
    </source>
</evidence>
<dbReference type="Pfam" id="PF00392">
    <property type="entry name" value="GntR"/>
    <property type="match status" value="1"/>
</dbReference>
<evidence type="ECO:0000256" key="1">
    <source>
        <dbReference type="ARBA" id="ARBA00005384"/>
    </source>
</evidence>
<evidence type="ECO:0000256" key="3">
    <source>
        <dbReference type="ARBA" id="ARBA00023015"/>
    </source>
</evidence>
<dbReference type="InterPro" id="IPR000524">
    <property type="entry name" value="Tscrpt_reg_HTH_GntR"/>
</dbReference>
<evidence type="ECO:0000256" key="2">
    <source>
        <dbReference type="ARBA" id="ARBA00022898"/>
    </source>
</evidence>
<accession>A0ABS1LFY1</accession>
<dbReference type="PANTHER" id="PTHR46577">
    <property type="entry name" value="HTH-TYPE TRANSCRIPTIONAL REGULATORY PROTEIN GABR"/>
    <property type="match status" value="1"/>
</dbReference>
<dbReference type="Pfam" id="PF00155">
    <property type="entry name" value="Aminotran_1_2"/>
    <property type="match status" value="1"/>
</dbReference>
<dbReference type="InterPro" id="IPR036390">
    <property type="entry name" value="WH_DNA-bd_sf"/>
</dbReference>
<dbReference type="EMBL" id="JABBYC010000002">
    <property type="protein sequence ID" value="MBL0885151.1"/>
    <property type="molecule type" value="Genomic_DNA"/>
</dbReference>
<dbReference type="InterPro" id="IPR051446">
    <property type="entry name" value="HTH_trans_reg/aminotransferase"/>
</dbReference>
<keyword evidence="2" id="KW-0663">Pyridoxal phosphate</keyword>
<keyword evidence="5" id="KW-0804">Transcription</keyword>
<gene>
    <name evidence="8" type="ORF">HGK34_02445</name>
</gene>
<comment type="caution">
    <text evidence="8">The sequence shown here is derived from an EMBL/GenBank/DDBJ whole genome shotgun (WGS) entry which is preliminary data.</text>
</comment>
<dbReference type="PRINTS" id="PR00035">
    <property type="entry name" value="HTHGNTR"/>
</dbReference>
<dbReference type="InterPro" id="IPR015424">
    <property type="entry name" value="PyrdxlP-dep_Trfase"/>
</dbReference>
<keyword evidence="9" id="KW-1185">Reference proteome</keyword>
<feature type="region of interest" description="Disordered" evidence="6">
    <location>
        <begin position="75"/>
        <end position="111"/>
    </location>
</feature>
<dbReference type="GO" id="GO:0008483">
    <property type="term" value="F:transaminase activity"/>
    <property type="evidence" value="ECO:0007669"/>
    <property type="project" value="UniProtKB-KW"/>
</dbReference>
<evidence type="ECO:0000256" key="4">
    <source>
        <dbReference type="ARBA" id="ARBA00023125"/>
    </source>
</evidence>
<dbReference type="Gene3D" id="3.40.640.10">
    <property type="entry name" value="Type I PLP-dependent aspartate aminotransferase-like (Major domain)"/>
    <property type="match status" value="1"/>
</dbReference>
<proteinExistence type="inferred from homology"/>
<dbReference type="PROSITE" id="PS50949">
    <property type="entry name" value="HTH_GNTR"/>
    <property type="match status" value="1"/>
</dbReference>
<name>A0ABS1LFY1_9MICO</name>
<evidence type="ECO:0000256" key="5">
    <source>
        <dbReference type="ARBA" id="ARBA00023163"/>
    </source>
</evidence>
<dbReference type="RefSeq" id="WP_201844989.1">
    <property type="nucleotide sequence ID" value="NZ_JABBYC010000002.1"/>
</dbReference>
<organism evidence="8 9">
    <name type="scientific">Myceligenerans indicum</name>
    <dbReference type="NCBI Taxonomy" id="2593663"/>
    <lineage>
        <taxon>Bacteria</taxon>
        <taxon>Bacillati</taxon>
        <taxon>Actinomycetota</taxon>
        <taxon>Actinomycetes</taxon>
        <taxon>Micrococcales</taxon>
        <taxon>Promicromonosporaceae</taxon>
        <taxon>Myceligenerans</taxon>
    </lineage>
</organism>
<keyword evidence="4" id="KW-0238">DNA-binding</keyword>
<dbReference type="InterPro" id="IPR004839">
    <property type="entry name" value="Aminotransferase_I/II_large"/>
</dbReference>
<feature type="domain" description="HTH gntR-type" evidence="7">
    <location>
        <begin position="11"/>
        <end position="79"/>
    </location>
</feature>
<reference evidence="8 9" key="1">
    <citation type="journal article" date="2021" name="Arch. Microbiol.">
        <title>Myceligenerans indicum sp. nov., an actinobacterium isolated from mangrove sediment of Sundarbans, India.</title>
        <authorList>
            <person name="Asha K."/>
            <person name="Bhadury P."/>
        </authorList>
    </citation>
    <scope>NUCLEOTIDE SEQUENCE [LARGE SCALE GENOMIC DNA]</scope>
    <source>
        <strain evidence="8 9">I2</strain>
    </source>
</reference>
<evidence type="ECO:0000259" key="7">
    <source>
        <dbReference type="PROSITE" id="PS50949"/>
    </source>
</evidence>
<dbReference type="Gene3D" id="1.10.10.10">
    <property type="entry name" value="Winged helix-like DNA-binding domain superfamily/Winged helix DNA-binding domain"/>
    <property type="match status" value="1"/>
</dbReference>
<dbReference type="SUPFAM" id="SSF53383">
    <property type="entry name" value="PLP-dependent transferases"/>
    <property type="match status" value="1"/>
</dbReference>
<evidence type="ECO:0000256" key="6">
    <source>
        <dbReference type="SAM" id="MobiDB-lite"/>
    </source>
</evidence>
<protein>
    <submittedName>
        <fullName evidence="8">PLP-dependent aminotransferase family protein</fullName>
    </submittedName>
</protein>
<dbReference type="CDD" id="cd00609">
    <property type="entry name" value="AAT_like"/>
    <property type="match status" value="1"/>
</dbReference>
<dbReference type="InterPro" id="IPR015421">
    <property type="entry name" value="PyrdxlP-dep_Trfase_major"/>
</dbReference>
<comment type="similarity">
    <text evidence="1">In the C-terminal section; belongs to the class-I pyridoxal-phosphate-dependent aminotransferase family.</text>
</comment>
<dbReference type="SUPFAM" id="SSF46785">
    <property type="entry name" value="Winged helix' DNA-binding domain"/>
    <property type="match status" value="1"/>
</dbReference>
<dbReference type="SMART" id="SM00345">
    <property type="entry name" value="HTH_GNTR"/>
    <property type="match status" value="1"/>
</dbReference>
<evidence type="ECO:0000313" key="9">
    <source>
        <dbReference type="Proteomes" id="UP000675409"/>
    </source>
</evidence>